<dbReference type="InterPro" id="IPR059090">
    <property type="entry name" value="ALA1_helical"/>
</dbReference>
<name>A0AAD5RMR5_9PEZI</name>
<comment type="catalytic activity">
    <reaction evidence="13 15">
        <text>tRNA(Ala) + L-alanine + ATP = L-alanyl-tRNA(Ala) + AMP + diphosphate</text>
        <dbReference type="Rhea" id="RHEA:12540"/>
        <dbReference type="Rhea" id="RHEA-COMP:9657"/>
        <dbReference type="Rhea" id="RHEA-COMP:9923"/>
        <dbReference type="ChEBI" id="CHEBI:30616"/>
        <dbReference type="ChEBI" id="CHEBI:33019"/>
        <dbReference type="ChEBI" id="CHEBI:57972"/>
        <dbReference type="ChEBI" id="CHEBI:78442"/>
        <dbReference type="ChEBI" id="CHEBI:78497"/>
        <dbReference type="ChEBI" id="CHEBI:456215"/>
        <dbReference type="EC" id="6.1.1.7"/>
    </reaction>
</comment>
<dbReference type="Pfam" id="PF02272">
    <property type="entry name" value="DHHA1"/>
    <property type="match status" value="1"/>
</dbReference>
<dbReference type="PROSITE" id="PS50860">
    <property type="entry name" value="AA_TRNA_LIGASE_II_ALA"/>
    <property type="match status" value="1"/>
</dbReference>
<evidence type="ECO:0000256" key="15">
    <source>
        <dbReference type="HAMAP-Rule" id="MF_03133"/>
    </source>
</evidence>
<dbReference type="CDD" id="cd00673">
    <property type="entry name" value="AlaRS_core"/>
    <property type="match status" value="1"/>
</dbReference>
<feature type="binding site" evidence="15">
    <location>
        <position position="605"/>
    </location>
    <ligand>
        <name>Zn(2+)</name>
        <dbReference type="ChEBI" id="CHEBI:29105"/>
    </ligand>
</feature>
<dbReference type="Gene3D" id="3.10.310.40">
    <property type="match status" value="1"/>
</dbReference>
<dbReference type="InterPro" id="IPR018163">
    <property type="entry name" value="Thr/Ala-tRNA-synth_IIc_edit"/>
</dbReference>
<protein>
    <recommendedName>
        <fullName evidence="15">Alanine--tRNA ligase</fullName>
        <ecNumber evidence="15">6.1.1.7</ecNumber>
    </recommendedName>
    <alternativeName>
        <fullName evidence="15">Alanyl-tRNA synthetase</fullName>
        <shortName evidence="15">AlaRS</shortName>
    </alternativeName>
</protein>
<keyword evidence="11 15" id="KW-0496">Mitochondrion</keyword>
<keyword evidence="3 15" id="KW-0820">tRNA-binding</keyword>
<evidence type="ECO:0000256" key="1">
    <source>
        <dbReference type="ARBA" id="ARBA00008429"/>
    </source>
</evidence>
<evidence type="ECO:0000313" key="18">
    <source>
        <dbReference type="EMBL" id="KAJ2898085.1"/>
    </source>
</evidence>
<dbReference type="FunFam" id="3.10.310.40:FF:000003">
    <property type="entry name" value="Alanine--tRNA ligase"/>
    <property type="match status" value="1"/>
</dbReference>
<evidence type="ECO:0000256" key="8">
    <source>
        <dbReference type="ARBA" id="ARBA00022840"/>
    </source>
</evidence>
<dbReference type="SMART" id="SM00863">
    <property type="entry name" value="tRNA_SAD"/>
    <property type="match status" value="1"/>
</dbReference>
<reference evidence="18" key="1">
    <citation type="submission" date="2022-07" db="EMBL/GenBank/DDBJ databases">
        <title>Draft genome sequence of Zalerion maritima ATCC 34329, a (micro)plastics degrading marine fungus.</title>
        <authorList>
            <person name="Paco A."/>
            <person name="Goncalves M.F.M."/>
            <person name="Rocha-Santos T.A.P."/>
            <person name="Alves A."/>
        </authorList>
    </citation>
    <scope>NUCLEOTIDE SEQUENCE</scope>
    <source>
        <strain evidence="18">ATCC 34329</strain>
    </source>
</reference>
<dbReference type="FunFam" id="3.30.930.10:FF:000011">
    <property type="entry name" value="Alanine--tRNA ligase, cytoplasmic"/>
    <property type="match status" value="1"/>
</dbReference>
<evidence type="ECO:0000313" key="19">
    <source>
        <dbReference type="Proteomes" id="UP001201980"/>
    </source>
</evidence>
<comment type="function">
    <text evidence="14 15">Catalyzes the attachment of alanine to tRNA(Ala) in a two-step reaction: alanine is first activated by ATP to form Ala-AMP and then transferred to the acceptor end of tRNA(Ala). Also edits incorrectly charged tRNA(Ala) via its editing domain.</text>
</comment>
<dbReference type="SUPFAM" id="SSF101353">
    <property type="entry name" value="Putative anticodon-binding domain of alanyl-tRNA synthetase (AlaRS)"/>
    <property type="match status" value="1"/>
</dbReference>
<dbReference type="SUPFAM" id="SSF55186">
    <property type="entry name" value="ThrRS/AlaRS common domain"/>
    <property type="match status" value="1"/>
</dbReference>
<dbReference type="GO" id="GO:0008270">
    <property type="term" value="F:zinc ion binding"/>
    <property type="evidence" value="ECO:0007669"/>
    <property type="project" value="UniProtKB-UniRule"/>
</dbReference>
<evidence type="ECO:0000256" key="14">
    <source>
        <dbReference type="ARBA" id="ARBA00055137"/>
    </source>
</evidence>
<dbReference type="Gene3D" id="3.30.980.10">
    <property type="entry name" value="Threonyl-trna Synthetase, Chain A, domain 2"/>
    <property type="match status" value="1"/>
</dbReference>
<gene>
    <name evidence="15" type="primary">ALA1</name>
    <name evidence="18" type="ORF">MKZ38_004197</name>
</gene>
<feature type="binding site" evidence="15">
    <location>
        <position position="724"/>
    </location>
    <ligand>
        <name>Zn(2+)</name>
        <dbReference type="ChEBI" id="CHEBI:29105"/>
    </ligand>
</feature>
<dbReference type="FunFam" id="2.40.30.130:FF:000004">
    <property type="entry name" value="Alanine--tRNA ligase"/>
    <property type="match status" value="1"/>
</dbReference>
<dbReference type="Gene3D" id="2.40.30.130">
    <property type="match status" value="1"/>
</dbReference>
<dbReference type="Proteomes" id="UP001201980">
    <property type="component" value="Unassembled WGS sequence"/>
</dbReference>
<evidence type="ECO:0000256" key="10">
    <source>
        <dbReference type="ARBA" id="ARBA00022917"/>
    </source>
</evidence>
<feature type="binding site" evidence="15">
    <location>
        <position position="601"/>
    </location>
    <ligand>
        <name>Zn(2+)</name>
        <dbReference type="ChEBI" id="CHEBI:29105"/>
    </ligand>
</feature>
<proteinExistence type="inferred from homology"/>
<keyword evidence="9 15" id="KW-0694">RNA-binding</keyword>
<evidence type="ECO:0000259" key="17">
    <source>
        <dbReference type="PROSITE" id="PS50860"/>
    </source>
</evidence>
<evidence type="ECO:0000256" key="11">
    <source>
        <dbReference type="ARBA" id="ARBA00023128"/>
    </source>
</evidence>
<dbReference type="InterPro" id="IPR002318">
    <property type="entry name" value="Ala-tRNA-lgiase_IIc"/>
</dbReference>
<dbReference type="InterPro" id="IPR003156">
    <property type="entry name" value="DHHA1_dom"/>
</dbReference>
<dbReference type="HAMAP" id="MF_00036_B">
    <property type="entry name" value="Ala_tRNA_synth_B"/>
    <property type="match status" value="1"/>
</dbReference>
<comment type="domain">
    <text evidence="15">Consists of three domains; the N-terminal catalytic domain, the editing domain and the C-terminal C-Ala domain. The editing domain removes incorrectly charged amino acids, while the C-Ala domain, along with tRNA(Ala), serves as a bridge to cooperatively bring together the editing and aminoacylation centers thus stimulating deacylation of misacylated tRNAs.</text>
</comment>
<keyword evidence="4 15" id="KW-0436">Ligase</keyword>
<dbReference type="Pfam" id="PF26023">
    <property type="entry name" value="ALA1"/>
    <property type="match status" value="1"/>
</dbReference>
<evidence type="ECO:0000256" key="13">
    <source>
        <dbReference type="ARBA" id="ARBA00048300"/>
    </source>
</evidence>
<sequence>METPKTWTALEVRNTFFKYFEERGHTIVPSSSVVPHNDPTLLFTNAGMNQFKPIFLGTIGKTDDWANMKAAVDSQKCIRAGGKHNDLDDVGKDSYHHTFFEMLGNWSFGDYFKKEAIQFSWALLTEVFGLDPDRLYVTYFEGNPEMGLEPDLEAKNLWISVGVSEDHILPGNMKDNFWEMGDQGPCGPCSEIHYDKIGGGRNASSLVNMDDPMVVEVWNIVFMQYDRQQDKSLRSLPAKHIDTGMGFERLVSALQNKDSNYDTDIFSPLFARIQEVTRARPYTDKYGKDDADGIDTAYRVVADHIRLLTFSISDGAPPNNEGRGYVVRRVLRRGVRYARKYFNADIGSFFSKILPALVDQMGEQFPEIKKKQKDVAEILDEEEEAFSRTLDRGERQFEKYAASAKKSGATKLSGADVWRLYDTFGFPEDLTKLMAEERGLTMDEEEIAIAREKAREASKAAKDTMQTFAKLNVHQIAELEKEHKLERPNDDAKWLKGDIHATVQLLYNGTEFLKSTNDLPKGAPFGVLLDCTNFYAESGGQVADTGSISIDDVAEFKVMDCQAYGGYILHNGYLSYGQLHAGDKVICEYDELRRQPIRNNHTGTHILNHALREVLGDDINQKGSLVDEDKLRFDFSHKQGVNLKELKAIEDKSNSYIKQNCKVYGKDVDLDVAKTINGVRAVFGETYPNPVRVVSIGIDVDTLLENPDDPEWRNVSVEFCGGTHVDQTGLIKDLVIVEESGIAKGVRRIISYTGDAAHEVQRVASEFGERLAKLERLPFSPEKEQETKLAQVDLMKLTVSTLTKSELQSRFEKIQKGVVDEQKKRSKAELKLAVDTVKEHFGKEENKEAKWYVGALPISANGKAVSEVMNFYKSKDKERSVYVFTGGKAQGAVVHGVYVGAHLASKGVTAEQWSAAVVEVIGGKAGGKEPTRQGQGTKPENTDEAVEAAAKWLEEKLKI</sequence>
<comment type="caution">
    <text evidence="18">The sequence shown here is derived from an EMBL/GenBank/DDBJ whole genome shotgun (WGS) entry which is preliminary data.</text>
</comment>
<dbReference type="Pfam" id="PF07973">
    <property type="entry name" value="tRNA_SAD"/>
    <property type="match status" value="1"/>
</dbReference>
<keyword evidence="2 15" id="KW-0963">Cytoplasm</keyword>
<keyword evidence="7 15" id="KW-0862">Zinc</keyword>
<evidence type="ECO:0000256" key="7">
    <source>
        <dbReference type="ARBA" id="ARBA00022833"/>
    </source>
</evidence>
<dbReference type="InterPro" id="IPR018162">
    <property type="entry name" value="Ala-tRNA-ligase_IIc_anticod-bd"/>
</dbReference>
<keyword evidence="10 15" id="KW-0648">Protein biosynthesis</keyword>
<evidence type="ECO:0000256" key="9">
    <source>
        <dbReference type="ARBA" id="ARBA00022884"/>
    </source>
</evidence>
<keyword evidence="5 15" id="KW-0479">Metal-binding</keyword>
<feature type="domain" description="Alanyl-transfer RNA synthetases family profile" evidence="17">
    <location>
        <begin position="7"/>
        <end position="763"/>
    </location>
</feature>
<evidence type="ECO:0000256" key="2">
    <source>
        <dbReference type="ARBA" id="ARBA00022490"/>
    </source>
</evidence>
<dbReference type="Gene3D" id="3.30.930.10">
    <property type="entry name" value="Bira Bifunctional Protein, Domain 2"/>
    <property type="match status" value="1"/>
</dbReference>
<evidence type="ECO:0000256" key="3">
    <source>
        <dbReference type="ARBA" id="ARBA00022555"/>
    </source>
</evidence>
<evidence type="ECO:0000256" key="5">
    <source>
        <dbReference type="ARBA" id="ARBA00022723"/>
    </source>
</evidence>
<dbReference type="InterPro" id="IPR009000">
    <property type="entry name" value="Transl_B-barrel_sf"/>
</dbReference>
<dbReference type="Pfam" id="PF01411">
    <property type="entry name" value="tRNA-synt_2c"/>
    <property type="match status" value="1"/>
</dbReference>
<dbReference type="EMBL" id="JAKWBI020000245">
    <property type="protein sequence ID" value="KAJ2898085.1"/>
    <property type="molecule type" value="Genomic_DNA"/>
</dbReference>
<dbReference type="InterPro" id="IPR045864">
    <property type="entry name" value="aa-tRNA-synth_II/BPL/LPL"/>
</dbReference>
<comment type="subunit">
    <text evidence="15">Monomer.</text>
</comment>
<dbReference type="InterPro" id="IPR023033">
    <property type="entry name" value="Ala_tRNA_ligase_euk/bac"/>
</dbReference>
<comment type="cofactor">
    <cofactor evidence="15">
        <name>Zn(2+)</name>
        <dbReference type="ChEBI" id="CHEBI:29105"/>
    </cofactor>
    <text evidence="15">Binds 1 zinc ion per subunit.</text>
</comment>
<dbReference type="InterPro" id="IPR018164">
    <property type="entry name" value="Ala-tRNA-synth_IIc_N"/>
</dbReference>
<dbReference type="GO" id="GO:0070143">
    <property type="term" value="P:mitochondrial alanyl-tRNA aminoacylation"/>
    <property type="evidence" value="ECO:0007669"/>
    <property type="project" value="UniProtKB-UniRule"/>
</dbReference>
<dbReference type="GO" id="GO:0004813">
    <property type="term" value="F:alanine-tRNA ligase activity"/>
    <property type="evidence" value="ECO:0007669"/>
    <property type="project" value="UniProtKB-UniRule"/>
</dbReference>
<dbReference type="PANTHER" id="PTHR11777">
    <property type="entry name" value="ALANYL-TRNA SYNTHETASE"/>
    <property type="match status" value="1"/>
</dbReference>
<evidence type="ECO:0000256" key="16">
    <source>
        <dbReference type="SAM" id="MobiDB-lite"/>
    </source>
</evidence>
<dbReference type="GO" id="GO:0002161">
    <property type="term" value="F:aminoacyl-tRNA deacylase activity"/>
    <property type="evidence" value="ECO:0007669"/>
    <property type="project" value="TreeGrafter"/>
</dbReference>
<keyword evidence="8 15" id="KW-0067">ATP-binding</keyword>
<organism evidence="18 19">
    <name type="scientific">Zalerion maritima</name>
    <dbReference type="NCBI Taxonomy" id="339359"/>
    <lineage>
        <taxon>Eukaryota</taxon>
        <taxon>Fungi</taxon>
        <taxon>Dikarya</taxon>
        <taxon>Ascomycota</taxon>
        <taxon>Pezizomycotina</taxon>
        <taxon>Sordariomycetes</taxon>
        <taxon>Lulworthiomycetidae</taxon>
        <taxon>Lulworthiales</taxon>
        <taxon>Lulworthiaceae</taxon>
        <taxon>Zalerion</taxon>
    </lineage>
</organism>
<dbReference type="NCBIfam" id="TIGR00344">
    <property type="entry name" value="alaS"/>
    <property type="match status" value="1"/>
</dbReference>
<dbReference type="PRINTS" id="PR00980">
    <property type="entry name" value="TRNASYNTHALA"/>
</dbReference>
<comment type="similarity">
    <text evidence="1">Belongs to the class-II aminoacyl-tRNA synthetase family. Alax-L subfamily.</text>
</comment>
<dbReference type="GO" id="GO:0005739">
    <property type="term" value="C:mitochondrion"/>
    <property type="evidence" value="ECO:0007669"/>
    <property type="project" value="UniProtKB-SubCell"/>
</dbReference>
<dbReference type="FunFam" id="3.30.980.10:FF:000004">
    <property type="entry name" value="Alanine--tRNA ligase, cytoplasmic"/>
    <property type="match status" value="1"/>
</dbReference>
<evidence type="ECO:0000256" key="12">
    <source>
        <dbReference type="ARBA" id="ARBA00023146"/>
    </source>
</evidence>
<dbReference type="GO" id="GO:0005524">
    <property type="term" value="F:ATP binding"/>
    <property type="evidence" value="ECO:0007669"/>
    <property type="project" value="UniProtKB-UniRule"/>
</dbReference>
<keyword evidence="12 15" id="KW-0030">Aminoacyl-tRNA synthetase</keyword>
<evidence type="ECO:0000256" key="6">
    <source>
        <dbReference type="ARBA" id="ARBA00022741"/>
    </source>
</evidence>
<dbReference type="GO" id="GO:0000049">
    <property type="term" value="F:tRNA binding"/>
    <property type="evidence" value="ECO:0007669"/>
    <property type="project" value="UniProtKB-KW"/>
</dbReference>
<dbReference type="SUPFAM" id="SSF55681">
    <property type="entry name" value="Class II aaRS and biotin synthetases"/>
    <property type="match status" value="1"/>
</dbReference>
<feature type="region of interest" description="Disordered" evidence="16">
    <location>
        <begin position="924"/>
        <end position="946"/>
    </location>
</feature>
<dbReference type="AlphaFoldDB" id="A0AAD5RMR5"/>
<feature type="binding site" evidence="15">
    <location>
        <position position="720"/>
    </location>
    <ligand>
        <name>Zn(2+)</name>
        <dbReference type="ChEBI" id="CHEBI:29105"/>
    </ligand>
</feature>
<keyword evidence="19" id="KW-1185">Reference proteome</keyword>
<dbReference type="PANTHER" id="PTHR11777:SF9">
    <property type="entry name" value="ALANINE--TRNA LIGASE, CYTOPLASMIC"/>
    <property type="match status" value="1"/>
</dbReference>
<accession>A0AAD5RMR5</accession>
<dbReference type="SUPFAM" id="SSF50447">
    <property type="entry name" value="Translation proteins"/>
    <property type="match status" value="1"/>
</dbReference>
<keyword evidence="6 15" id="KW-0547">Nucleotide-binding</keyword>
<dbReference type="InterPro" id="IPR012947">
    <property type="entry name" value="tRNA_SAD"/>
</dbReference>
<dbReference type="InterPro" id="IPR050058">
    <property type="entry name" value="Ala-tRNA_ligase"/>
</dbReference>
<dbReference type="InterPro" id="IPR018165">
    <property type="entry name" value="Ala-tRNA-synth_IIc_core"/>
</dbReference>
<evidence type="ECO:0000256" key="4">
    <source>
        <dbReference type="ARBA" id="ARBA00022598"/>
    </source>
</evidence>
<comment type="subcellular location">
    <subcellularLocation>
        <location evidence="15">Mitochondrion</location>
    </subcellularLocation>
    <subcellularLocation>
        <location evidence="15">Cytoplasm</location>
    </subcellularLocation>
</comment>
<dbReference type="EC" id="6.1.1.7" evidence="15"/>